<evidence type="ECO:0000256" key="13">
    <source>
        <dbReference type="SAM" id="Phobius"/>
    </source>
</evidence>
<dbReference type="PANTHER" id="PTHR30558">
    <property type="entry name" value="EXBD MEMBRANE COMPONENT OF PMF-DRIVEN MACROMOLECULE IMPORT SYSTEM"/>
    <property type="match status" value="1"/>
</dbReference>
<evidence type="ECO:0000256" key="1">
    <source>
        <dbReference type="ARBA" id="ARBA00003540"/>
    </source>
</evidence>
<keyword evidence="11 13" id="KW-0472">Membrane</keyword>
<keyword evidence="9 12" id="KW-0653">Protein transport</keyword>
<keyword evidence="7" id="KW-0997">Cell inner membrane</keyword>
<evidence type="ECO:0000256" key="11">
    <source>
        <dbReference type="ARBA" id="ARBA00023136"/>
    </source>
</evidence>
<organism evidence="14 15">
    <name type="scientific">Caulobacter mirabilis</name>
    <dbReference type="NCBI Taxonomy" id="69666"/>
    <lineage>
        <taxon>Bacteria</taxon>
        <taxon>Pseudomonadati</taxon>
        <taxon>Pseudomonadota</taxon>
        <taxon>Alphaproteobacteria</taxon>
        <taxon>Caulobacterales</taxon>
        <taxon>Caulobacteraceae</taxon>
        <taxon>Caulobacter</taxon>
    </lineage>
</organism>
<dbReference type="Gene3D" id="3.30.420.270">
    <property type="match status" value="1"/>
</dbReference>
<dbReference type="OrthoDB" id="195377at2"/>
<evidence type="ECO:0000256" key="6">
    <source>
        <dbReference type="ARBA" id="ARBA00022475"/>
    </source>
</evidence>
<evidence type="ECO:0000256" key="12">
    <source>
        <dbReference type="RuleBase" id="RU003879"/>
    </source>
</evidence>
<dbReference type="KEGG" id="cmb:CSW64_20490"/>
<evidence type="ECO:0000256" key="8">
    <source>
        <dbReference type="ARBA" id="ARBA00022692"/>
    </source>
</evidence>
<evidence type="ECO:0000256" key="2">
    <source>
        <dbReference type="ARBA" id="ARBA00004249"/>
    </source>
</evidence>
<keyword evidence="5 12" id="KW-0813">Transport</keyword>
<dbReference type="InterPro" id="IPR003400">
    <property type="entry name" value="ExbD"/>
</dbReference>
<name>A0A2D2B2W5_9CAUL</name>
<feature type="transmembrane region" description="Helical" evidence="13">
    <location>
        <begin position="22"/>
        <end position="41"/>
    </location>
</feature>
<evidence type="ECO:0000256" key="10">
    <source>
        <dbReference type="ARBA" id="ARBA00022989"/>
    </source>
</evidence>
<reference evidence="14 15" key="1">
    <citation type="submission" date="2017-10" db="EMBL/GenBank/DDBJ databases">
        <title>Genome sequence of Caulobacter mirabilis FWC38.</title>
        <authorList>
            <person name="Fiebig A."/>
            <person name="Crosson S."/>
        </authorList>
    </citation>
    <scope>NUCLEOTIDE SEQUENCE [LARGE SCALE GENOMIC DNA]</scope>
    <source>
        <strain evidence="14 15">FWC 38</strain>
    </source>
</reference>
<dbReference type="PANTHER" id="PTHR30558:SF12">
    <property type="entry name" value="BIOPOLYMER TRANSPORT PROTEIN EXBD"/>
    <property type="match status" value="1"/>
</dbReference>
<proteinExistence type="inferred from homology"/>
<evidence type="ECO:0000256" key="7">
    <source>
        <dbReference type="ARBA" id="ARBA00022519"/>
    </source>
</evidence>
<evidence type="ECO:0000313" key="14">
    <source>
        <dbReference type="EMBL" id="ATQ44599.1"/>
    </source>
</evidence>
<keyword evidence="8 12" id="KW-0812">Transmembrane</keyword>
<protein>
    <submittedName>
        <fullName evidence="14">Biopolymer transporter ExbD</fullName>
    </submittedName>
</protein>
<evidence type="ECO:0000256" key="4">
    <source>
        <dbReference type="ARBA" id="ARBA00011471"/>
    </source>
</evidence>
<dbReference type="AlphaFoldDB" id="A0A2D2B2W5"/>
<evidence type="ECO:0000256" key="3">
    <source>
        <dbReference type="ARBA" id="ARBA00005811"/>
    </source>
</evidence>
<comment type="subunit">
    <text evidence="4">The accessory proteins ExbB and ExbD seem to form a complex with TonB.</text>
</comment>
<sequence>MAKVQDDDAIYDEVNVVPMLDLAYVLIIVFILMATAQVAGIELDLPKASNRQTLEASQTQAISVAASGEVYLNGAPITVADLTEEMRARFAEDPETPVVIRGDTAAAYGKVMEVLDVLKGVGITKIGLPAEKPAG</sequence>
<keyword evidence="10 13" id="KW-1133">Transmembrane helix</keyword>
<dbReference type="Proteomes" id="UP000228945">
    <property type="component" value="Chromosome"/>
</dbReference>
<dbReference type="GO" id="GO:0005886">
    <property type="term" value="C:plasma membrane"/>
    <property type="evidence" value="ECO:0007669"/>
    <property type="project" value="UniProtKB-SubCell"/>
</dbReference>
<keyword evidence="6" id="KW-1003">Cell membrane</keyword>
<keyword evidence="15" id="KW-1185">Reference proteome</keyword>
<dbReference type="EMBL" id="CP024201">
    <property type="protein sequence ID" value="ATQ44599.1"/>
    <property type="molecule type" value="Genomic_DNA"/>
</dbReference>
<gene>
    <name evidence="14" type="ORF">CSW64_20490</name>
</gene>
<comment type="subcellular location">
    <subcellularLocation>
        <location evidence="2">Cell inner membrane</location>
        <topology evidence="2">Single-pass type II membrane protein</topology>
    </subcellularLocation>
    <subcellularLocation>
        <location evidence="12">Cell membrane</location>
        <topology evidence="12">Single-pass type II membrane protein</topology>
    </subcellularLocation>
</comment>
<evidence type="ECO:0000256" key="5">
    <source>
        <dbReference type="ARBA" id="ARBA00022448"/>
    </source>
</evidence>
<evidence type="ECO:0000256" key="9">
    <source>
        <dbReference type="ARBA" id="ARBA00022927"/>
    </source>
</evidence>
<accession>A0A2D2B2W5</accession>
<comment type="similarity">
    <text evidence="3 12">Belongs to the ExbD/TolR family.</text>
</comment>
<dbReference type="RefSeq" id="WP_099623847.1">
    <property type="nucleotide sequence ID" value="NZ_CP024201.1"/>
</dbReference>
<dbReference type="GO" id="GO:0022857">
    <property type="term" value="F:transmembrane transporter activity"/>
    <property type="evidence" value="ECO:0007669"/>
    <property type="project" value="InterPro"/>
</dbReference>
<dbReference type="GO" id="GO:0015031">
    <property type="term" value="P:protein transport"/>
    <property type="evidence" value="ECO:0007669"/>
    <property type="project" value="UniProtKB-KW"/>
</dbReference>
<dbReference type="Pfam" id="PF02472">
    <property type="entry name" value="ExbD"/>
    <property type="match status" value="1"/>
</dbReference>
<evidence type="ECO:0000313" key="15">
    <source>
        <dbReference type="Proteomes" id="UP000228945"/>
    </source>
</evidence>
<comment type="function">
    <text evidence="1">Involved in the TonB-dependent energy-dependent transport of various receptor-bound substrates.</text>
</comment>